<evidence type="ECO:0000313" key="15">
    <source>
        <dbReference type="Proteomes" id="UP001498421"/>
    </source>
</evidence>
<evidence type="ECO:0000256" key="7">
    <source>
        <dbReference type="ARBA" id="ARBA00022801"/>
    </source>
</evidence>
<sequence length="596" mass="64782">MLSRSFFAALALAGVSAGNLLQLLEGAPILPAGWKKVDKTPDPAQRLRLSLALRQPDIDSIRTKIGTKADNSERYLSREEAQALRDPDQQDVDDVLAWLKDNGLAGKATADRDWIHVKATVEEVQDLLDTTIEYFQFEGKEPVLRTQEYSVPDSVFDAISFVHPLANFMRPKKDLTSPDPDMTPDLLSELDVFNILSKRDAACGTVVQPDCLRKLYNINYTTPDNTSSIRLGIAGFLEEYANYQDSDAFLKILAPDLYAKGYNYSVKLLNGGQNSQVLSDSGPEAALDVQYAMGVGYPTQITYYLAGGRGIKLDNNGTQVSTSQSDNEPYLEFVEYLLDMPDDKLPQVLSISYADNEVSVPRLYAERTCALFGLLTARGTTILVASGDGGAKGSSNSNCRTNDGTDQDVAMSVFPATCPWVTSVGGVTNVRDPPEGAEFSGGGFSQYFPREAWQDAAVESYVKQLNGTLDGYYNASFRAVPDISAVASSFVVRQGGEASLLRGTSASTPVVAAMIALINDARVRKGKRVLGWLNEALYSEEVQAVLQDVTKGQSYSCDFSEGGLVGGWPATKGYDAMTGLGVPYDFQKLFDVLVKL</sequence>
<dbReference type="SMART" id="SM00944">
    <property type="entry name" value="Pro-kuma_activ"/>
    <property type="match status" value="1"/>
</dbReference>
<gene>
    <name evidence="14" type="ORF">QQZ08_010435</name>
</gene>
<dbReference type="PROSITE" id="PS51695">
    <property type="entry name" value="SEDOLISIN"/>
    <property type="match status" value="1"/>
</dbReference>
<feature type="chain" id="PRO_5046894997" description="tripeptidyl-peptidase II" evidence="12">
    <location>
        <begin position="18"/>
        <end position="596"/>
    </location>
</feature>
<evidence type="ECO:0000256" key="6">
    <source>
        <dbReference type="ARBA" id="ARBA00022723"/>
    </source>
</evidence>
<feature type="binding site" evidence="11">
    <location>
        <position position="573"/>
    </location>
    <ligand>
        <name>Ca(2+)</name>
        <dbReference type="ChEBI" id="CHEBI:29108"/>
    </ligand>
</feature>
<dbReference type="PANTHER" id="PTHR14218:SF15">
    <property type="entry name" value="TRIPEPTIDYL-PEPTIDASE 1"/>
    <property type="match status" value="1"/>
</dbReference>
<dbReference type="InterPro" id="IPR023828">
    <property type="entry name" value="Peptidase_S8_Ser-AS"/>
</dbReference>
<evidence type="ECO:0000256" key="2">
    <source>
        <dbReference type="ARBA" id="ARBA00002451"/>
    </source>
</evidence>
<keyword evidence="15" id="KW-1185">Reference proteome</keyword>
<keyword evidence="12" id="KW-0732">Signal</keyword>
<dbReference type="CDD" id="cd04056">
    <property type="entry name" value="Peptidases_S53"/>
    <property type="match status" value="1"/>
</dbReference>
<dbReference type="EC" id="3.4.14.10" evidence="4"/>
<protein>
    <recommendedName>
        <fullName evidence="4">tripeptidyl-peptidase II</fullName>
        <ecNumber evidence="4">3.4.14.10</ecNumber>
    </recommendedName>
</protein>
<evidence type="ECO:0000256" key="4">
    <source>
        <dbReference type="ARBA" id="ARBA00012462"/>
    </source>
</evidence>
<feature type="binding site" evidence="11">
    <location>
        <position position="548"/>
    </location>
    <ligand>
        <name>Ca(2+)</name>
        <dbReference type="ChEBI" id="CHEBI:29108"/>
    </ligand>
</feature>
<name>A0ABR1HGY1_9HYPO</name>
<dbReference type="InterPro" id="IPR036852">
    <property type="entry name" value="Peptidase_S8/S53_dom_sf"/>
</dbReference>
<dbReference type="InterPro" id="IPR015366">
    <property type="entry name" value="S53_propep"/>
</dbReference>
<keyword evidence="10" id="KW-0865">Zymogen</keyword>
<keyword evidence="6 11" id="KW-0479">Metal-binding</keyword>
<feature type="domain" description="Peptidase S53" evidence="13">
    <location>
        <begin position="206"/>
        <end position="596"/>
    </location>
</feature>
<feature type="binding site" evidence="11">
    <location>
        <position position="549"/>
    </location>
    <ligand>
        <name>Ca(2+)</name>
        <dbReference type="ChEBI" id="CHEBI:29108"/>
    </ligand>
</feature>
<dbReference type="CDD" id="cd11377">
    <property type="entry name" value="Pro-peptidase_S53"/>
    <property type="match status" value="1"/>
</dbReference>
<keyword evidence="9 11" id="KW-0106">Calcium</keyword>
<evidence type="ECO:0000256" key="3">
    <source>
        <dbReference type="ARBA" id="ARBA00004239"/>
    </source>
</evidence>
<dbReference type="EMBL" id="JAZAVK010000135">
    <property type="protein sequence ID" value="KAK7420448.1"/>
    <property type="molecule type" value="Genomic_DNA"/>
</dbReference>
<comment type="catalytic activity">
    <reaction evidence="1">
        <text>Release of an N-terminal tripeptide from a polypeptide.</text>
        <dbReference type="EC" id="3.4.14.10"/>
    </reaction>
</comment>
<proteinExistence type="predicted"/>
<evidence type="ECO:0000256" key="5">
    <source>
        <dbReference type="ARBA" id="ARBA00022670"/>
    </source>
</evidence>
<comment type="function">
    <text evidence="2">Secreted tripeptidyl-peptidase which degrades proteins at acidic pHs and is involved in virulence.</text>
</comment>
<keyword evidence="8 11" id="KW-0720">Serine protease</keyword>
<evidence type="ECO:0000256" key="8">
    <source>
        <dbReference type="ARBA" id="ARBA00022825"/>
    </source>
</evidence>
<feature type="signal peptide" evidence="12">
    <location>
        <begin position="1"/>
        <end position="17"/>
    </location>
</feature>
<evidence type="ECO:0000256" key="9">
    <source>
        <dbReference type="ARBA" id="ARBA00022837"/>
    </source>
</evidence>
<dbReference type="Pfam" id="PF00082">
    <property type="entry name" value="Peptidase_S8"/>
    <property type="match status" value="1"/>
</dbReference>
<evidence type="ECO:0000259" key="13">
    <source>
        <dbReference type="PROSITE" id="PS51695"/>
    </source>
</evidence>
<evidence type="ECO:0000256" key="11">
    <source>
        <dbReference type="PROSITE-ProRule" id="PRU01032"/>
    </source>
</evidence>
<comment type="subcellular location">
    <subcellularLocation>
        <location evidence="3">Secreted</location>
        <location evidence="3">Extracellular space</location>
    </subcellularLocation>
</comment>
<dbReference type="InterPro" id="IPR030400">
    <property type="entry name" value="Sedolisin_dom"/>
</dbReference>
<evidence type="ECO:0000313" key="14">
    <source>
        <dbReference type="EMBL" id="KAK7420448.1"/>
    </source>
</evidence>
<accession>A0ABR1HGY1</accession>
<comment type="caution">
    <text evidence="14">The sequence shown here is derived from an EMBL/GenBank/DDBJ whole genome shotgun (WGS) entry which is preliminary data.</text>
</comment>
<dbReference type="Proteomes" id="UP001498421">
    <property type="component" value="Unassembled WGS sequence"/>
</dbReference>
<dbReference type="PROSITE" id="PS00138">
    <property type="entry name" value="SUBTILASE_SER"/>
    <property type="match status" value="1"/>
</dbReference>
<feature type="binding site" evidence="11">
    <location>
        <position position="575"/>
    </location>
    <ligand>
        <name>Ca(2+)</name>
        <dbReference type="ChEBI" id="CHEBI:29108"/>
    </ligand>
</feature>
<reference evidence="14 15" key="1">
    <citation type="journal article" date="2025" name="Microbiol. Resour. Announc.">
        <title>Draft genome sequences for Neonectria magnoliae and Neonectria punicea, canker pathogens of Liriodendron tulipifera and Acer saccharum in West Virginia.</title>
        <authorList>
            <person name="Petronek H.M."/>
            <person name="Kasson M.T."/>
            <person name="Metheny A.M."/>
            <person name="Stauder C.M."/>
            <person name="Lovett B."/>
            <person name="Lynch S.C."/>
            <person name="Garnas J.R."/>
            <person name="Kasson L.R."/>
            <person name="Stajich J.E."/>
        </authorList>
    </citation>
    <scope>NUCLEOTIDE SEQUENCE [LARGE SCALE GENOMIC DNA]</scope>
    <source>
        <strain evidence="14 15">NRRL 64651</strain>
    </source>
</reference>
<dbReference type="InterPro" id="IPR050819">
    <property type="entry name" value="Tripeptidyl-peptidase_I"/>
</dbReference>
<evidence type="ECO:0000256" key="12">
    <source>
        <dbReference type="SAM" id="SignalP"/>
    </source>
</evidence>
<feature type="active site" description="Charge relay system" evidence="11">
    <location>
        <position position="288"/>
    </location>
</feature>
<dbReference type="Pfam" id="PF09286">
    <property type="entry name" value="Pro-kuma_activ"/>
    <property type="match status" value="1"/>
</dbReference>
<dbReference type="Gene3D" id="3.40.50.200">
    <property type="entry name" value="Peptidase S8/S53 domain"/>
    <property type="match status" value="1"/>
</dbReference>
<dbReference type="InterPro" id="IPR000209">
    <property type="entry name" value="Peptidase_S8/S53_dom"/>
</dbReference>
<keyword evidence="7 11" id="KW-0378">Hydrolase</keyword>
<feature type="active site" description="Charge relay system" evidence="11">
    <location>
        <position position="284"/>
    </location>
</feature>
<evidence type="ECO:0000256" key="1">
    <source>
        <dbReference type="ARBA" id="ARBA00001910"/>
    </source>
</evidence>
<dbReference type="SUPFAM" id="SSF52743">
    <property type="entry name" value="Subtilisin-like"/>
    <property type="match status" value="1"/>
</dbReference>
<dbReference type="SUPFAM" id="SSF54897">
    <property type="entry name" value="Protease propeptides/inhibitors"/>
    <property type="match status" value="1"/>
</dbReference>
<feature type="active site" description="Charge relay system" evidence="11">
    <location>
        <position position="505"/>
    </location>
</feature>
<evidence type="ECO:0000256" key="10">
    <source>
        <dbReference type="ARBA" id="ARBA00023145"/>
    </source>
</evidence>
<organism evidence="14 15">
    <name type="scientific">Neonectria magnoliae</name>
    <dbReference type="NCBI Taxonomy" id="2732573"/>
    <lineage>
        <taxon>Eukaryota</taxon>
        <taxon>Fungi</taxon>
        <taxon>Dikarya</taxon>
        <taxon>Ascomycota</taxon>
        <taxon>Pezizomycotina</taxon>
        <taxon>Sordariomycetes</taxon>
        <taxon>Hypocreomycetidae</taxon>
        <taxon>Hypocreales</taxon>
        <taxon>Nectriaceae</taxon>
        <taxon>Neonectria</taxon>
    </lineage>
</organism>
<dbReference type="PANTHER" id="PTHR14218">
    <property type="entry name" value="PROTEASE S8 TRIPEPTIDYL PEPTIDASE I CLN2"/>
    <property type="match status" value="1"/>
</dbReference>
<keyword evidence="5 11" id="KW-0645">Protease</keyword>
<comment type="cofactor">
    <cofactor evidence="11">
        <name>Ca(2+)</name>
        <dbReference type="ChEBI" id="CHEBI:29108"/>
    </cofactor>
    <text evidence="11">Binds 1 Ca(2+) ion per subunit.</text>
</comment>